<keyword evidence="11" id="KW-0175">Coiled coil</keyword>
<evidence type="ECO:0000256" key="2">
    <source>
        <dbReference type="ARBA" id="ARBA00022528"/>
    </source>
</evidence>
<comment type="subcellular location">
    <subcellularLocation>
        <location evidence="1">Plastid</location>
        <location evidence="1">Chloroplast</location>
    </subcellularLocation>
</comment>
<dbReference type="SUPFAM" id="SSF75471">
    <property type="entry name" value="YhbY-like"/>
    <property type="match status" value="1"/>
</dbReference>
<dbReference type="Pfam" id="PF01985">
    <property type="entry name" value="CRS1_YhbY"/>
    <property type="match status" value="1"/>
</dbReference>
<keyword evidence="6 10" id="KW-0694">RNA-binding</keyword>
<dbReference type="GO" id="GO:1990904">
    <property type="term" value="C:ribonucleoprotein complex"/>
    <property type="evidence" value="ECO:0007669"/>
    <property type="project" value="UniProtKB-KW"/>
</dbReference>
<feature type="coiled-coil region" evidence="11">
    <location>
        <begin position="47"/>
        <end position="78"/>
    </location>
</feature>
<evidence type="ECO:0000313" key="14">
    <source>
        <dbReference type="Proteomes" id="UP000436088"/>
    </source>
</evidence>
<evidence type="ECO:0000313" key="13">
    <source>
        <dbReference type="EMBL" id="KAE8668956.1"/>
    </source>
</evidence>
<keyword evidence="8" id="KW-0508">mRNA splicing</keyword>
<dbReference type="InterPro" id="IPR045278">
    <property type="entry name" value="CRS1/CFM2/CFM3"/>
</dbReference>
<comment type="caution">
    <text evidence="13">The sequence shown here is derived from an EMBL/GenBank/DDBJ whole genome shotgun (WGS) entry which is preliminary data.</text>
</comment>
<proteinExistence type="predicted"/>
<keyword evidence="2" id="KW-0150">Chloroplast</keyword>
<dbReference type="GO" id="GO:0009507">
    <property type="term" value="C:chloroplast"/>
    <property type="evidence" value="ECO:0007669"/>
    <property type="project" value="UniProtKB-SubCell"/>
</dbReference>
<keyword evidence="14" id="KW-1185">Reference proteome</keyword>
<dbReference type="GO" id="GO:0006397">
    <property type="term" value="P:mRNA processing"/>
    <property type="evidence" value="ECO:0007669"/>
    <property type="project" value="UniProtKB-KW"/>
</dbReference>
<evidence type="ECO:0000256" key="5">
    <source>
        <dbReference type="ARBA" id="ARBA00022737"/>
    </source>
</evidence>
<evidence type="ECO:0000256" key="9">
    <source>
        <dbReference type="ARBA" id="ARBA00023274"/>
    </source>
</evidence>
<evidence type="ECO:0000256" key="10">
    <source>
        <dbReference type="PROSITE-ProRule" id="PRU00626"/>
    </source>
</evidence>
<dbReference type="EMBL" id="VEPZ02001541">
    <property type="protein sequence ID" value="KAE8668956.1"/>
    <property type="molecule type" value="Genomic_DNA"/>
</dbReference>
<feature type="domain" description="CRM" evidence="12">
    <location>
        <begin position="86"/>
        <end position="186"/>
    </location>
</feature>
<dbReference type="SMART" id="SM01103">
    <property type="entry name" value="CRS1_YhbY"/>
    <property type="match status" value="1"/>
</dbReference>
<keyword evidence="3" id="KW-0934">Plastid</keyword>
<dbReference type="InterPro" id="IPR035920">
    <property type="entry name" value="YhbY-like_sf"/>
</dbReference>
<dbReference type="PANTHER" id="PTHR31846:SF10">
    <property type="entry name" value="CHLOROPLASTIC GROUP IIA INTRON SPLICING FACILITATOR CRS1, CHLOROPLASTIC"/>
    <property type="match status" value="1"/>
</dbReference>
<keyword evidence="9" id="KW-0687">Ribonucleoprotein</keyword>
<keyword evidence="7" id="KW-0809">Transit peptide</keyword>
<evidence type="ECO:0000256" key="3">
    <source>
        <dbReference type="ARBA" id="ARBA00022640"/>
    </source>
</evidence>
<dbReference type="Proteomes" id="UP000436088">
    <property type="component" value="Unassembled WGS sequence"/>
</dbReference>
<evidence type="ECO:0000256" key="6">
    <source>
        <dbReference type="ARBA" id="ARBA00022884"/>
    </source>
</evidence>
<dbReference type="Gene3D" id="3.30.110.60">
    <property type="entry name" value="YhbY-like"/>
    <property type="match status" value="1"/>
</dbReference>
<dbReference type="InterPro" id="IPR001890">
    <property type="entry name" value="RNA-binding_CRM"/>
</dbReference>
<name>A0A6A2Y145_HIBSY</name>
<keyword evidence="5" id="KW-0677">Repeat</keyword>
<evidence type="ECO:0000256" key="8">
    <source>
        <dbReference type="ARBA" id="ARBA00023187"/>
    </source>
</evidence>
<sequence>MALRRCHLIEEGVRIKVAETFQVANEPLAKTSTVGTLSEFLDFVAKYRELEKENNELDIQIEAQKEHKEREMRNQERKLSIDVDLETITVEERECLRKMGLKLTSCLVLGRRGIFDGVIEGVHQHWKHREVVKVITMQRAFVRVIYTAKLLIAESGGILVSVEKLKEGHAIIIYRGKNYRRPSKLMTDNLLTKREALQMSFELQRIGSLKFFAYQRQQAILDLKLKLAELKERRAGNPQG</sequence>
<protein>
    <submittedName>
        <fullName evidence="13">Chloroplastic group IIA intron splicing facilitator CRS1</fullName>
    </submittedName>
</protein>
<organism evidence="13 14">
    <name type="scientific">Hibiscus syriacus</name>
    <name type="common">Rose of Sharon</name>
    <dbReference type="NCBI Taxonomy" id="106335"/>
    <lineage>
        <taxon>Eukaryota</taxon>
        <taxon>Viridiplantae</taxon>
        <taxon>Streptophyta</taxon>
        <taxon>Embryophyta</taxon>
        <taxon>Tracheophyta</taxon>
        <taxon>Spermatophyta</taxon>
        <taxon>Magnoliopsida</taxon>
        <taxon>eudicotyledons</taxon>
        <taxon>Gunneridae</taxon>
        <taxon>Pentapetalae</taxon>
        <taxon>rosids</taxon>
        <taxon>malvids</taxon>
        <taxon>Malvales</taxon>
        <taxon>Malvaceae</taxon>
        <taxon>Malvoideae</taxon>
        <taxon>Hibiscus</taxon>
    </lineage>
</organism>
<keyword evidence="4" id="KW-0507">mRNA processing</keyword>
<dbReference type="GO" id="GO:0003729">
    <property type="term" value="F:mRNA binding"/>
    <property type="evidence" value="ECO:0007669"/>
    <property type="project" value="InterPro"/>
</dbReference>
<gene>
    <name evidence="13" type="ORF">F3Y22_tig00112281pilonHSYRG00285</name>
</gene>
<dbReference type="PANTHER" id="PTHR31846">
    <property type="entry name" value="CRS1 / YHBY (CRM) DOMAIN-CONTAINING PROTEIN"/>
    <property type="match status" value="1"/>
</dbReference>
<evidence type="ECO:0000256" key="11">
    <source>
        <dbReference type="SAM" id="Coils"/>
    </source>
</evidence>
<dbReference type="AlphaFoldDB" id="A0A6A2Y145"/>
<reference evidence="13" key="1">
    <citation type="submission" date="2019-09" db="EMBL/GenBank/DDBJ databases">
        <title>Draft genome information of white flower Hibiscus syriacus.</title>
        <authorList>
            <person name="Kim Y.-M."/>
        </authorList>
    </citation>
    <scope>NUCLEOTIDE SEQUENCE [LARGE SCALE GENOMIC DNA]</scope>
    <source>
        <strain evidence="13">YM2019G1</strain>
    </source>
</reference>
<accession>A0A6A2Y145</accession>
<evidence type="ECO:0000259" key="12">
    <source>
        <dbReference type="PROSITE" id="PS51295"/>
    </source>
</evidence>
<dbReference type="PROSITE" id="PS51295">
    <property type="entry name" value="CRM"/>
    <property type="match status" value="1"/>
</dbReference>
<evidence type="ECO:0000256" key="7">
    <source>
        <dbReference type="ARBA" id="ARBA00022946"/>
    </source>
</evidence>
<evidence type="ECO:0000256" key="1">
    <source>
        <dbReference type="ARBA" id="ARBA00004229"/>
    </source>
</evidence>
<dbReference type="GO" id="GO:0000373">
    <property type="term" value="P:Group II intron splicing"/>
    <property type="evidence" value="ECO:0007669"/>
    <property type="project" value="UniProtKB-ARBA"/>
</dbReference>
<evidence type="ECO:0000256" key="4">
    <source>
        <dbReference type="ARBA" id="ARBA00022664"/>
    </source>
</evidence>